<evidence type="ECO:0008006" key="4">
    <source>
        <dbReference type="Google" id="ProtNLM"/>
    </source>
</evidence>
<sequence length="256" mass="28432">MEVVGAVASFIAIGQGLDAGFRVVNFMRDIPEIQQNYEALRKEIEFTTHVLTVCQLVVDQSPDDSGSPLIIEAIEQLKETEVELSKFAASCTRVRKGNDEKAKKHKWMLERNKLEKLRAKALAARKNLQLAYSKEGAQEKLDHLRTAADFDLEARDDNGWTPVLHAIIKSNFPALRCLVEAGASLLVVDNYSRNLLHLAALSCGAEVLHYLASLELSGIDTDLVDIIGNSPWDLLQFAIYAPAWTLGIRLHVSSHD</sequence>
<dbReference type="EMBL" id="JAZAVK010000100">
    <property type="protein sequence ID" value="KAK7423255.1"/>
    <property type="molecule type" value="Genomic_DNA"/>
</dbReference>
<keyword evidence="1" id="KW-0040">ANK repeat</keyword>
<dbReference type="Proteomes" id="UP001498421">
    <property type="component" value="Unassembled WGS sequence"/>
</dbReference>
<dbReference type="PROSITE" id="PS50088">
    <property type="entry name" value="ANK_REPEAT"/>
    <property type="match status" value="1"/>
</dbReference>
<feature type="repeat" description="ANK" evidence="1">
    <location>
        <begin position="158"/>
        <end position="190"/>
    </location>
</feature>
<gene>
    <name evidence="2" type="ORF">QQZ08_009151</name>
</gene>
<accession>A0ABR1HPU6</accession>
<protein>
    <recommendedName>
        <fullName evidence="4">NACHT-NTPase and P-loop NTPases N-terminal domain-containing protein</fullName>
    </recommendedName>
</protein>
<keyword evidence="3" id="KW-1185">Reference proteome</keyword>
<dbReference type="Pfam" id="PF12796">
    <property type="entry name" value="Ank_2"/>
    <property type="match status" value="1"/>
</dbReference>
<organism evidence="2 3">
    <name type="scientific">Neonectria magnoliae</name>
    <dbReference type="NCBI Taxonomy" id="2732573"/>
    <lineage>
        <taxon>Eukaryota</taxon>
        <taxon>Fungi</taxon>
        <taxon>Dikarya</taxon>
        <taxon>Ascomycota</taxon>
        <taxon>Pezizomycotina</taxon>
        <taxon>Sordariomycetes</taxon>
        <taxon>Hypocreomycetidae</taxon>
        <taxon>Hypocreales</taxon>
        <taxon>Nectriaceae</taxon>
        <taxon>Neonectria</taxon>
    </lineage>
</organism>
<dbReference type="InterPro" id="IPR036770">
    <property type="entry name" value="Ankyrin_rpt-contain_sf"/>
</dbReference>
<evidence type="ECO:0000256" key="1">
    <source>
        <dbReference type="PROSITE-ProRule" id="PRU00023"/>
    </source>
</evidence>
<proteinExistence type="predicted"/>
<name>A0ABR1HPU6_9HYPO</name>
<evidence type="ECO:0000313" key="3">
    <source>
        <dbReference type="Proteomes" id="UP001498421"/>
    </source>
</evidence>
<dbReference type="SUPFAM" id="SSF48403">
    <property type="entry name" value="Ankyrin repeat"/>
    <property type="match status" value="1"/>
</dbReference>
<comment type="caution">
    <text evidence="2">The sequence shown here is derived from an EMBL/GenBank/DDBJ whole genome shotgun (WGS) entry which is preliminary data.</text>
</comment>
<reference evidence="2 3" key="1">
    <citation type="journal article" date="2025" name="Microbiol. Resour. Announc.">
        <title>Draft genome sequences for Neonectria magnoliae and Neonectria punicea, canker pathogens of Liriodendron tulipifera and Acer saccharum in West Virginia.</title>
        <authorList>
            <person name="Petronek H.M."/>
            <person name="Kasson M.T."/>
            <person name="Metheny A.M."/>
            <person name="Stauder C.M."/>
            <person name="Lovett B."/>
            <person name="Lynch S.C."/>
            <person name="Garnas J.R."/>
            <person name="Kasson L.R."/>
            <person name="Stajich J.E."/>
        </authorList>
    </citation>
    <scope>NUCLEOTIDE SEQUENCE [LARGE SCALE GENOMIC DNA]</scope>
    <source>
        <strain evidence="2 3">NRRL 64651</strain>
    </source>
</reference>
<dbReference type="Gene3D" id="1.25.40.20">
    <property type="entry name" value="Ankyrin repeat-containing domain"/>
    <property type="match status" value="1"/>
</dbReference>
<dbReference type="InterPro" id="IPR002110">
    <property type="entry name" value="Ankyrin_rpt"/>
</dbReference>
<evidence type="ECO:0000313" key="2">
    <source>
        <dbReference type="EMBL" id="KAK7423255.1"/>
    </source>
</evidence>